<keyword evidence="3" id="KW-1003">Cell membrane</keyword>
<dbReference type="Pfam" id="PF00528">
    <property type="entry name" value="BPD_transp_1"/>
    <property type="match status" value="1"/>
</dbReference>
<dbReference type="PANTHER" id="PTHR43163">
    <property type="entry name" value="DIPEPTIDE TRANSPORT SYSTEM PERMEASE PROTEIN DPPB-RELATED"/>
    <property type="match status" value="1"/>
</dbReference>
<feature type="transmembrane region" description="Helical" evidence="9">
    <location>
        <begin position="12"/>
        <end position="30"/>
    </location>
</feature>
<sequence>MIVFLLNRIYQAIPLLFFISFVSFFMIKLAPGDPILAYALPGMDAQTLERIRIDLGLDQPLHIQYWRWLTNMLQGEWGYSLTKHRPVLTLITERLPATLLLMGTSFVISILIAIPLALISAANPNSWLDRSLSLFSYVGLSIPLFWFAIMLSYFFSSYLNWLPSLGMRSMGVDSTWDVIKHMILPCIGLVFLHVSVFSRYIRSHALSQLNSEYVQVQLAYGASPRSILWRHVLKNTLLPLITLAGMSLPELIAGAFITETIFSWPGMGSLGIEAVFSLDFPLIMAITLFSSMALILGNLLADILYAYVDPRIKLK</sequence>
<dbReference type="InterPro" id="IPR045621">
    <property type="entry name" value="BPD_transp_1_N"/>
</dbReference>
<dbReference type="CDD" id="cd06261">
    <property type="entry name" value="TM_PBP2"/>
    <property type="match status" value="1"/>
</dbReference>
<gene>
    <name evidence="11" type="ORF">ACFFIT_03910</name>
</gene>
<keyword evidence="7 9" id="KW-0472">Membrane</keyword>
<evidence type="ECO:0000313" key="11">
    <source>
        <dbReference type="EMBL" id="MFC0179251.1"/>
    </source>
</evidence>
<dbReference type="SUPFAM" id="SSF161098">
    <property type="entry name" value="MetI-like"/>
    <property type="match status" value="1"/>
</dbReference>
<evidence type="ECO:0000256" key="2">
    <source>
        <dbReference type="ARBA" id="ARBA00022448"/>
    </source>
</evidence>
<comment type="subcellular location">
    <subcellularLocation>
        <location evidence="1">Cell inner membrane</location>
        <topology evidence="1">Multi-pass membrane protein</topology>
    </subcellularLocation>
    <subcellularLocation>
        <location evidence="9">Cell membrane</location>
        <topology evidence="9">Multi-pass membrane protein</topology>
    </subcellularLocation>
</comment>
<keyword evidence="2 9" id="KW-0813">Transport</keyword>
<dbReference type="PANTHER" id="PTHR43163:SF6">
    <property type="entry name" value="DIPEPTIDE TRANSPORT SYSTEM PERMEASE PROTEIN DPPB-RELATED"/>
    <property type="match status" value="1"/>
</dbReference>
<feature type="transmembrane region" description="Helical" evidence="9">
    <location>
        <begin position="237"/>
        <end position="262"/>
    </location>
</feature>
<accession>A0ABV6CAH6</accession>
<dbReference type="RefSeq" id="WP_385876347.1">
    <property type="nucleotide sequence ID" value="NZ_JBHLXE010000038.1"/>
</dbReference>
<comment type="similarity">
    <text evidence="8">Belongs to the binding-protein-dependent transport system permease family. OppBC subfamily.</text>
</comment>
<keyword evidence="6 9" id="KW-1133">Transmembrane helix</keyword>
<organism evidence="11 12">
    <name type="scientific">Thorsellia kenyensis</name>
    <dbReference type="NCBI Taxonomy" id="1549888"/>
    <lineage>
        <taxon>Bacteria</taxon>
        <taxon>Pseudomonadati</taxon>
        <taxon>Pseudomonadota</taxon>
        <taxon>Gammaproteobacteria</taxon>
        <taxon>Enterobacterales</taxon>
        <taxon>Thorselliaceae</taxon>
        <taxon>Thorsellia</taxon>
    </lineage>
</organism>
<dbReference type="EMBL" id="JBHLXE010000038">
    <property type="protein sequence ID" value="MFC0179251.1"/>
    <property type="molecule type" value="Genomic_DNA"/>
</dbReference>
<keyword evidence="5 9" id="KW-0812">Transmembrane</keyword>
<dbReference type="InterPro" id="IPR000515">
    <property type="entry name" value="MetI-like"/>
</dbReference>
<feature type="transmembrane region" description="Helical" evidence="9">
    <location>
        <begin position="99"/>
        <end position="122"/>
    </location>
</feature>
<protein>
    <submittedName>
        <fullName evidence="11">ABC transporter permease</fullName>
    </submittedName>
</protein>
<evidence type="ECO:0000313" key="12">
    <source>
        <dbReference type="Proteomes" id="UP001589758"/>
    </source>
</evidence>
<reference evidence="11 12" key="1">
    <citation type="submission" date="2024-09" db="EMBL/GenBank/DDBJ databases">
        <authorList>
            <person name="Sun Q."/>
            <person name="Mori K."/>
        </authorList>
    </citation>
    <scope>NUCLEOTIDE SEQUENCE [LARGE SCALE GENOMIC DNA]</scope>
    <source>
        <strain evidence="11 12">CCM 8545</strain>
    </source>
</reference>
<keyword evidence="4" id="KW-0997">Cell inner membrane</keyword>
<feature type="transmembrane region" description="Helical" evidence="9">
    <location>
        <begin position="134"/>
        <end position="158"/>
    </location>
</feature>
<dbReference type="PROSITE" id="PS50928">
    <property type="entry name" value="ABC_TM1"/>
    <property type="match status" value="1"/>
</dbReference>
<comment type="caution">
    <text evidence="11">The sequence shown here is derived from an EMBL/GenBank/DDBJ whole genome shotgun (WGS) entry which is preliminary data.</text>
</comment>
<evidence type="ECO:0000256" key="9">
    <source>
        <dbReference type="RuleBase" id="RU363032"/>
    </source>
</evidence>
<keyword evidence="12" id="KW-1185">Reference proteome</keyword>
<feature type="transmembrane region" description="Helical" evidence="9">
    <location>
        <begin position="282"/>
        <end position="308"/>
    </location>
</feature>
<dbReference type="Pfam" id="PF19300">
    <property type="entry name" value="BPD_transp_1_N"/>
    <property type="match status" value="1"/>
</dbReference>
<evidence type="ECO:0000256" key="4">
    <source>
        <dbReference type="ARBA" id="ARBA00022519"/>
    </source>
</evidence>
<dbReference type="Gene3D" id="1.10.3720.10">
    <property type="entry name" value="MetI-like"/>
    <property type="match status" value="1"/>
</dbReference>
<feature type="domain" description="ABC transmembrane type-1" evidence="10">
    <location>
        <begin position="95"/>
        <end position="301"/>
    </location>
</feature>
<evidence type="ECO:0000256" key="1">
    <source>
        <dbReference type="ARBA" id="ARBA00004429"/>
    </source>
</evidence>
<dbReference type="InterPro" id="IPR035906">
    <property type="entry name" value="MetI-like_sf"/>
</dbReference>
<evidence type="ECO:0000256" key="5">
    <source>
        <dbReference type="ARBA" id="ARBA00022692"/>
    </source>
</evidence>
<evidence type="ECO:0000256" key="8">
    <source>
        <dbReference type="ARBA" id="ARBA00024202"/>
    </source>
</evidence>
<name>A0ABV6CAH6_9GAMM</name>
<evidence type="ECO:0000256" key="6">
    <source>
        <dbReference type="ARBA" id="ARBA00022989"/>
    </source>
</evidence>
<dbReference type="Proteomes" id="UP001589758">
    <property type="component" value="Unassembled WGS sequence"/>
</dbReference>
<feature type="transmembrane region" description="Helical" evidence="9">
    <location>
        <begin position="178"/>
        <end position="201"/>
    </location>
</feature>
<evidence type="ECO:0000256" key="7">
    <source>
        <dbReference type="ARBA" id="ARBA00023136"/>
    </source>
</evidence>
<evidence type="ECO:0000256" key="3">
    <source>
        <dbReference type="ARBA" id="ARBA00022475"/>
    </source>
</evidence>
<proteinExistence type="inferred from homology"/>
<evidence type="ECO:0000259" key="10">
    <source>
        <dbReference type="PROSITE" id="PS50928"/>
    </source>
</evidence>